<evidence type="ECO:0000256" key="9">
    <source>
        <dbReference type="ARBA" id="ARBA00049940"/>
    </source>
</evidence>
<evidence type="ECO:0000256" key="3">
    <source>
        <dbReference type="ARBA" id="ARBA00022692"/>
    </source>
</evidence>
<evidence type="ECO:0000256" key="7">
    <source>
        <dbReference type="ARBA" id="ARBA00035120"/>
    </source>
</evidence>
<dbReference type="PANTHER" id="PTHR28259">
    <property type="entry name" value="FLUORIDE EXPORT PROTEIN 1-RELATED"/>
    <property type="match status" value="1"/>
</dbReference>
<reference evidence="11 12" key="1">
    <citation type="submission" date="2021-02" db="EMBL/GenBank/DDBJ databases">
        <title>Alicyclobacillus curvatus sp. nov. and Alicyclobacillus mengziensis sp. nov., two acidophilic bacteria isolated from acid mine drainage.</title>
        <authorList>
            <person name="Huang Y."/>
        </authorList>
    </citation>
    <scope>NUCLEOTIDE SEQUENCE [LARGE SCALE GENOMIC DNA]</scope>
    <source>
        <strain evidence="11 12">S30H14</strain>
    </source>
</reference>
<keyword evidence="10" id="KW-0915">Sodium</keyword>
<dbReference type="GO" id="GO:0062054">
    <property type="term" value="F:fluoride channel activity"/>
    <property type="evidence" value="ECO:0007669"/>
    <property type="project" value="UniProtKB-UniRule"/>
</dbReference>
<feature type="transmembrane region" description="Helical" evidence="10">
    <location>
        <begin position="61"/>
        <end position="82"/>
    </location>
</feature>
<dbReference type="EMBL" id="CP071182">
    <property type="protein sequence ID" value="QSO46143.1"/>
    <property type="molecule type" value="Genomic_DNA"/>
</dbReference>
<dbReference type="NCBIfam" id="TIGR00494">
    <property type="entry name" value="crcB"/>
    <property type="match status" value="1"/>
</dbReference>
<keyword evidence="10" id="KW-0479">Metal-binding</keyword>
<dbReference type="HAMAP" id="MF_00454">
    <property type="entry name" value="FluC"/>
    <property type="match status" value="1"/>
</dbReference>
<feature type="binding site" evidence="10">
    <location>
        <position position="72"/>
    </location>
    <ligand>
        <name>Na(+)</name>
        <dbReference type="ChEBI" id="CHEBI:29101"/>
        <note>structural</note>
    </ligand>
</feature>
<keyword evidence="3 10" id="KW-0812">Transmembrane</keyword>
<comment type="similarity">
    <text evidence="7 10">Belongs to the fluoride channel Fluc/FEX (TC 1.A.43) family.</text>
</comment>
<dbReference type="InterPro" id="IPR003691">
    <property type="entry name" value="FluC"/>
</dbReference>
<dbReference type="AlphaFoldDB" id="A0A9X7Z6E7"/>
<evidence type="ECO:0000313" key="11">
    <source>
        <dbReference type="EMBL" id="QSO46143.1"/>
    </source>
</evidence>
<keyword evidence="5 10" id="KW-0472">Membrane</keyword>
<dbReference type="PANTHER" id="PTHR28259:SF1">
    <property type="entry name" value="FLUORIDE EXPORT PROTEIN 1-RELATED"/>
    <property type="match status" value="1"/>
</dbReference>
<organism evidence="11 12">
    <name type="scientific">Alicyclobacillus mengziensis</name>
    <dbReference type="NCBI Taxonomy" id="2931921"/>
    <lineage>
        <taxon>Bacteria</taxon>
        <taxon>Bacillati</taxon>
        <taxon>Bacillota</taxon>
        <taxon>Bacilli</taxon>
        <taxon>Bacillales</taxon>
        <taxon>Alicyclobacillaceae</taxon>
        <taxon>Alicyclobacillus</taxon>
    </lineage>
</organism>
<keyword evidence="12" id="KW-1185">Reference proteome</keyword>
<feature type="transmembrane region" description="Helical" evidence="10">
    <location>
        <begin position="27"/>
        <end position="49"/>
    </location>
</feature>
<evidence type="ECO:0000256" key="6">
    <source>
        <dbReference type="ARBA" id="ARBA00023303"/>
    </source>
</evidence>
<keyword evidence="10" id="KW-0406">Ion transport</keyword>
<protein>
    <recommendedName>
        <fullName evidence="10">Fluoride-specific ion channel FluC</fullName>
    </recommendedName>
</protein>
<keyword evidence="6 10" id="KW-0407">Ion channel</keyword>
<comment type="subcellular location">
    <subcellularLocation>
        <location evidence="1 10">Cell membrane</location>
        <topology evidence="1 10">Multi-pass membrane protein</topology>
    </subcellularLocation>
</comment>
<dbReference type="KEGG" id="afx:JZ786_16700"/>
<name>A0A9X7Z6E7_9BACL</name>
<keyword evidence="4 10" id="KW-1133">Transmembrane helix</keyword>
<comment type="catalytic activity">
    <reaction evidence="8">
        <text>fluoride(in) = fluoride(out)</text>
        <dbReference type="Rhea" id="RHEA:76159"/>
        <dbReference type="ChEBI" id="CHEBI:17051"/>
    </reaction>
    <physiologicalReaction direction="left-to-right" evidence="8">
        <dbReference type="Rhea" id="RHEA:76160"/>
    </physiologicalReaction>
</comment>
<proteinExistence type="inferred from homology"/>
<dbReference type="Pfam" id="PF02537">
    <property type="entry name" value="CRCB"/>
    <property type="match status" value="1"/>
</dbReference>
<evidence type="ECO:0000256" key="5">
    <source>
        <dbReference type="ARBA" id="ARBA00023136"/>
    </source>
</evidence>
<evidence type="ECO:0000313" key="12">
    <source>
        <dbReference type="Proteomes" id="UP000663505"/>
    </source>
</evidence>
<feature type="transmembrane region" description="Helical" evidence="10">
    <location>
        <begin position="97"/>
        <end position="117"/>
    </location>
</feature>
<dbReference type="RefSeq" id="WP_206655513.1">
    <property type="nucleotide sequence ID" value="NZ_CP071182.1"/>
</dbReference>
<dbReference type="GO" id="GO:0140114">
    <property type="term" value="P:cellular detoxification of fluoride"/>
    <property type="evidence" value="ECO:0007669"/>
    <property type="project" value="UniProtKB-UniRule"/>
</dbReference>
<sequence length="132" mass="14582">MEVAVVALMGFAGALLRYVITEMTGTIHGFPVATLLINLSGCLVLGWFYTISAHRMYVHPLMRLGIGTGFLGAFTTFSTFVVETWKLLDAGLYDLTWLYVLATVLGGIILGFIGVSLGRWQSRYRLRSIWSA</sequence>
<accession>A0A9X7Z6E7</accession>
<keyword evidence="10" id="KW-0813">Transport</keyword>
<evidence type="ECO:0000256" key="2">
    <source>
        <dbReference type="ARBA" id="ARBA00022475"/>
    </source>
</evidence>
<dbReference type="Proteomes" id="UP000663505">
    <property type="component" value="Chromosome"/>
</dbReference>
<feature type="binding site" evidence="10">
    <location>
        <position position="75"/>
    </location>
    <ligand>
        <name>Na(+)</name>
        <dbReference type="ChEBI" id="CHEBI:29101"/>
        <note>structural</note>
    </ligand>
</feature>
<gene>
    <name evidence="10 11" type="primary">crcB</name>
    <name evidence="10" type="synonym">fluC</name>
    <name evidence="11" type="ORF">JZ786_16700</name>
</gene>
<evidence type="ECO:0000256" key="4">
    <source>
        <dbReference type="ARBA" id="ARBA00022989"/>
    </source>
</evidence>
<dbReference type="GO" id="GO:0005886">
    <property type="term" value="C:plasma membrane"/>
    <property type="evidence" value="ECO:0007669"/>
    <property type="project" value="UniProtKB-SubCell"/>
</dbReference>
<comment type="activity regulation">
    <text evidence="10">Na(+) is not transported, but it plays an essential structural role and its presence is essential for fluoride channel function.</text>
</comment>
<evidence type="ECO:0000256" key="10">
    <source>
        <dbReference type="HAMAP-Rule" id="MF_00454"/>
    </source>
</evidence>
<dbReference type="GO" id="GO:0046872">
    <property type="term" value="F:metal ion binding"/>
    <property type="evidence" value="ECO:0007669"/>
    <property type="project" value="UniProtKB-KW"/>
</dbReference>
<evidence type="ECO:0000256" key="8">
    <source>
        <dbReference type="ARBA" id="ARBA00035585"/>
    </source>
</evidence>
<evidence type="ECO:0000256" key="1">
    <source>
        <dbReference type="ARBA" id="ARBA00004651"/>
    </source>
</evidence>
<comment type="function">
    <text evidence="9 10">Fluoride-specific ion channel. Important for reducing fluoride concentration in the cell, thus reducing its toxicity.</text>
</comment>
<keyword evidence="2 10" id="KW-1003">Cell membrane</keyword>